<sequence length="63" mass="7090">MTDNRKAALLAATVAVAIIGGRAYIEMYHDSRSAARVRRLTLFSKQERAQYLTCDTWGAKSRE</sequence>
<dbReference type="Proteomes" id="UP000887565">
    <property type="component" value="Unplaced"/>
</dbReference>
<evidence type="ECO:0000313" key="1">
    <source>
        <dbReference type="Proteomes" id="UP000887565"/>
    </source>
</evidence>
<protein>
    <submittedName>
        <fullName evidence="2">Uncharacterized protein</fullName>
    </submittedName>
</protein>
<name>A0A915IF35_ROMCU</name>
<accession>A0A915IF35</accession>
<dbReference type="WBParaSite" id="nRc.2.0.1.t12517-RA">
    <property type="protein sequence ID" value="nRc.2.0.1.t12517-RA"/>
    <property type="gene ID" value="nRc.2.0.1.g12517"/>
</dbReference>
<keyword evidence="1" id="KW-1185">Reference proteome</keyword>
<evidence type="ECO:0000313" key="2">
    <source>
        <dbReference type="WBParaSite" id="nRc.2.0.1.t12517-RA"/>
    </source>
</evidence>
<dbReference type="AlphaFoldDB" id="A0A915IF35"/>
<reference evidence="2" key="1">
    <citation type="submission" date="2022-11" db="UniProtKB">
        <authorList>
            <consortium name="WormBaseParasite"/>
        </authorList>
    </citation>
    <scope>IDENTIFICATION</scope>
</reference>
<proteinExistence type="predicted"/>
<organism evidence="1 2">
    <name type="scientific">Romanomermis culicivorax</name>
    <name type="common">Nematode worm</name>
    <dbReference type="NCBI Taxonomy" id="13658"/>
    <lineage>
        <taxon>Eukaryota</taxon>
        <taxon>Metazoa</taxon>
        <taxon>Ecdysozoa</taxon>
        <taxon>Nematoda</taxon>
        <taxon>Enoplea</taxon>
        <taxon>Dorylaimia</taxon>
        <taxon>Mermithida</taxon>
        <taxon>Mermithoidea</taxon>
        <taxon>Mermithidae</taxon>
        <taxon>Romanomermis</taxon>
    </lineage>
</organism>